<dbReference type="AlphaFoldDB" id="A0A2H0N6U2"/>
<keyword evidence="1" id="KW-1133">Transmembrane helix</keyword>
<keyword evidence="1" id="KW-0812">Transmembrane</keyword>
<organism evidence="2 3">
    <name type="scientific">Candidatus Liptonbacteria bacterium CG11_big_fil_rev_8_21_14_0_20_35_14</name>
    <dbReference type="NCBI Taxonomy" id="1974634"/>
    <lineage>
        <taxon>Bacteria</taxon>
        <taxon>Candidatus Liptoniibacteriota</taxon>
    </lineage>
</organism>
<evidence type="ECO:0000256" key="1">
    <source>
        <dbReference type="SAM" id="Phobius"/>
    </source>
</evidence>
<comment type="caution">
    <text evidence="2">The sequence shown here is derived from an EMBL/GenBank/DDBJ whole genome shotgun (WGS) entry which is preliminary data.</text>
</comment>
<evidence type="ECO:0000313" key="3">
    <source>
        <dbReference type="Proteomes" id="UP000229893"/>
    </source>
</evidence>
<dbReference type="EMBL" id="PCWO01000050">
    <property type="protein sequence ID" value="PIR04611.1"/>
    <property type="molecule type" value="Genomic_DNA"/>
</dbReference>
<sequence>MNLDYSLEVVLYLENNMAKLNSNINIKDLFQKLFKKSQELTFFIFGFLILIIIIWYVVSNISFLVTGFNKAFNIDIQKNQNNLEFNIEGAKNTLREDLE</sequence>
<evidence type="ECO:0000313" key="2">
    <source>
        <dbReference type="EMBL" id="PIR04611.1"/>
    </source>
</evidence>
<protein>
    <submittedName>
        <fullName evidence="2">Uncharacterized protein</fullName>
    </submittedName>
</protein>
<gene>
    <name evidence="2" type="ORF">COV57_03450</name>
</gene>
<dbReference type="Proteomes" id="UP000229893">
    <property type="component" value="Unassembled WGS sequence"/>
</dbReference>
<reference evidence="2 3" key="1">
    <citation type="submission" date="2017-09" db="EMBL/GenBank/DDBJ databases">
        <title>Depth-based differentiation of microbial function through sediment-hosted aquifers and enrichment of novel symbionts in the deep terrestrial subsurface.</title>
        <authorList>
            <person name="Probst A.J."/>
            <person name="Ladd B."/>
            <person name="Jarett J.K."/>
            <person name="Geller-Mcgrath D.E."/>
            <person name="Sieber C.M."/>
            <person name="Emerson J.B."/>
            <person name="Anantharaman K."/>
            <person name="Thomas B.C."/>
            <person name="Malmstrom R."/>
            <person name="Stieglmeier M."/>
            <person name="Klingl A."/>
            <person name="Woyke T."/>
            <person name="Ryan C.M."/>
            <person name="Banfield J.F."/>
        </authorList>
    </citation>
    <scope>NUCLEOTIDE SEQUENCE [LARGE SCALE GENOMIC DNA]</scope>
    <source>
        <strain evidence="2">CG11_big_fil_rev_8_21_14_0_20_35_14</strain>
    </source>
</reference>
<keyword evidence="1" id="KW-0472">Membrane</keyword>
<feature type="transmembrane region" description="Helical" evidence="1">
    <location>
        <begin position="40"/>
        <end position="58"/>
    </location>
</feature>
<proteinExistence type="predicted"/>
<name>A0A2H0N6U2_9BACT</name>
<accession>A0A2H0N6U2</accession>